<dbReference type="InterPro" id="IPR014188">
    <property type="entry name" value="Acrylyl-CoA_reductase_AcuI"/>
</dbReference>
<protein>
    <submittedName>
        <fullName evidence="2">YhdH/YhfP family quinone oxidoreductase</fullName>
    </submittedName>
</protein>
<dbReference type="SUPFAM" id="SSF50129">
    <property type="entry name" value="GroES-like"/>
    <property type="match status" value="1"/>
</dbReference>
<proteinExistence type="predicted"/>
<sequence length="333" mass="36050">MSQYNAFVVEENNDVFTNSVQQRDINQFDKNNVLIKVIYSSLNYKDALSASGAKFITQNFPHVTGIDAAGIVISSSDPALKEGDEVLVTGFDLGMETDGGHAEFISVPSEWVVPLPAGLSQKQAMIIGTAGFTAGLSVMEVLNRGIKPSDGPVIVTGSSGGVGSVAIKILSKLGYDVHAISMSPEHNSYLYSLGAKEIHDANEFQGESVKGVHLFEPVYSAVIDSVGGQILSTLIKKLKYGGIATTCGLVNGIDLDLTIFAFINRGIQVSGIDSVWIPMEKRIPVWKHFASDWKVDLNEDLYTEITLSELDNYMKLMLKGKMKGRALVALERK</sequence>
<dbReference type="Pfam" id="PF00107">
    <property type="entry name" value="ADH_zinc_N"/>
    <property type="match status" value="1"/>
</dbReference>
<dbReference type="InterPro" id="IPR051397">
    <property type="entry name" value="Zn-ADH-like_protein"/>
</dbReference>
<dbReference type="NCBIfam" id="TIGR02823">
    <property type="entry name" value="oxido_YhdH"/>
    <property type="match status" value="1"/>
</dbReference>
<evidence type="ECO:0000259" key="1">
    <source>
        <dbReference type="SMART" id="SM00829"/>
    </source>
</evidence>
<dbReference type="GO" id="GO:0043957">
    <property type="term" value="F:acryloyl-CoA reductase (NADPH) activity"/>
    <property type="evidence" value="ECO:0007669"/>
    <property type="project" value="TreeGrafter"/>
</dbReference>
<evidence type="ECO:0000313" key="2">
    <source>
        <dbReference type="EMBL" id="UVO06473.1"/>
    </source>
</evidence>
<dbReference type="SMART" id="SM00829">
    <property type="entry name" value="PKS_ER"/>
    <property type="match status" value="1"/>
</dbReference>
<reference evidence="2" key="1">
    <citation type="submission" date="2021-12" db="EMBL/GenBank/DDBJ databases">
        <title>Genome sequence of novel Pectobacterium sp. causing blackleg.</title>
        <authorList>
            <person name="Wang J."/>
        </authorList>
    </citation>
    <scope>NUCLEOTIDE SEQUENCE</scope>
    <source>
        <strain evidence="2">BY21311</strain>
    </source>
</reference>
<gene>
    <name evidence="2" type="ORF">LW347_11025</name>
</gene>
<dbReference type="PANTHER" id="PTHR43677:SF1">
    <property type="entry name" value="ACRYLYL-COA REDUCTASE ACUI-RELATED"/>
    <property type="match status" value="1"/>
</dbReference>
<dbReference type="Pfam" id="PF08240">
    <property type="entry name" value="ADH_N"/>
    <property type="match status" value="1"/>
</dbReference>
<dbReference type="RefSeq" id="WP_258882321.1">
    <property type="nucleotide sequence ID" value="NZ_CP090065.1"/>
</dbReference>
<dbReference type="AlphaFoldDB" id="A0AAE9SVH5"/>
<dbReference type="EMBL" id="CP090065">
    <property type="protein sequence ID" value="UVO06473.1"/>
    <property type="molecule type" value="Genomic_DNA"/>
</dbReference>
<dbReference type="InterPro" id="IPR011032">
    <property type="entry name" value="GroES-like_sf"/>
</dbReference>
<dbReference type="PANTHER" id="PTHR43677">
    <property type="entry name" value="SHORT-CHAIN DEHYDROGENASE/REDUCTASE"/>
    <property type="match status" value="1"/>
</dbReference>
<dbReference type="CDD" id="cd05280">
    <property type="entry name" value="MDR_yhdh_yhfp"/>
    <property type="match status" value="1"/>
</dbReference>
<dbReference type="Gene3D" id="3.90.180.10">
    <property type="entry name" value="Medium-chain alcohol dehydrogenases, catalytic domain"/>
    <property type="match status" value="1"/>
</dbReference>
<dbReference type="InterPro" id="IPR020843">
    <property type="entry name" value="ER"/>
</dbReference>
<dbReference type="InterPro" id="IPR013154">
    <property type="entry name" value="ADH-like_N"/>
</dbReference>
<dbReference type="SUPFAM" id="SSF51735">
    <property type="entry name" value="NAD(P)-binding Rossmann-fold domains"/>
    <property type="match status" value="1"/>
</dbReference>
<evidence type="ECO:0000313" key="3">
    <source>
        <dbReference type="Proteomes" id="UP001059272"/>
    </source>
</evidence>
<name>A0AAE9SVH5_9GAMM</name>
<accession>A0AAE9SVH5</accession>
<dbReference type="InterPro" id="IPR013149">
    <property type="entry name" value="ADH-like_C"/>
</dbReference>
<dbReference type="Gene3D" id="3.40.50.720">
    <property type="entry name" value="NAD(P)-binding Rossmann-like Domain"/>
    <property type="match status" value="1"/>
</dbReference>
<dbReference type="KEGG" id="ppoo:LW347_11025"/>
<dbReference type="Proteomes" id="UP001059272">
    <property type="component" value="Chromosome"/>
</dbReference>
<feature type="domain" description="Enoyl reductase (ER)" evidence="1">
    <location>
        <begin position="11"/>
        <end position="328"/>
    </location>
</feature>
<dbReference type="InterPro" id="IPR036291">
    <property type="entry name" value="NAD(P)-bd_dom_sf"/>
</dbReference>
<organism evidence="2 3">
    <name type="scientific">Pectobacterium polonicum</name>
    <dbReference type="NCBI Taxonomy" id="2485124"/>
    <lineage>
        <taxon>Bacteria</taxon>
        <taxon>Pseudomonadati</taxon>
        <taxon>Pseudomonadota</taxon>
        <taxon>Gammaproteobacteria</taxon>
        <taxon>Enterobacterales</taxon>
        <taxon>Pectobacteriaceae</taxon>
        <taxon>Pectobacterium</taxon>
    </lineage>
</organism>